<proteinExistence type="predicted"/>
<organism evidence="2">
    <name type="scientific">viral metagenome</name>
    <dbReference type="NCBI Taxonomy" id="1070528"/>
    <lineage>
        <taxon>unclassified sequences</taxon>
        <taxon>metagenomes</taxon>
        <taxon>organismal metagenomes</taxon>
    </lineage>
</organism>
<name>A0A6C0HZ27_9ZZZZ</name>
<evidence type="ECO:0000313" key="2">
    <source>
        <dbReference type="EMBL" id="QHT85620.1"/>
    </source>
</evidence>
<sequence>MSLNAELIIACFQQQSDKISSLIENQEKQDKQNAEFKEIIAKQAEEIAELKKKLKSDSEVYSWDFSYLDGMNRSVSQDIAQLKKTQEKQEKKMKKQERKIEDQNQVIYQLLGGLFDQRTQAGILDMHLSSLNGECTNENVYIRDTSIWRHYPTTRQGDESERRIDVILQQRDESERRIDVILQQRDESERRIDVIEKTLMNIGRIISEEPEPELWYEEEAQTEEDLLVQHMKKIKEENYFGHFQNLERELEEKKKVIEELTEKLEMMKEETAISESSTITTISVKRMRNTFDLCGNE</sequence>
<protein>
    <submittedName>
        <fullName evidence="2">Uncharacterized protein</fullName>
    </submittedName>
</protein>
<dbReference type="EMBL" id="MN740043">
    <property type="protein sequence ID" value="QHT85620.1"/>
    <property type="molecule type" value="Genomic_DNA"/>
</dbReference>
<keyword evidence="1" id="KW-0175">Coiled coil</keyword>
<feature type="coiled-coil region" evidence="1">
    <location>
        <begin position="243"/>
        <end position="277"/>
    </location>
</feature>
<accession>A0A6C0HZ27</accession>
<feature type="coiled-coil region" evidence="1">
    <location>
        <begin position="33"/>
        <end position="106"/>
    </location>
</feature>
<reference evidence="2" key="1">
    <citation type="journal article" date="2020" name="Nature">
        <title>Giant virus diversity and host interactions through global metagenomics.</title>
        <authorList>
            <person name="Schulz F."/>
            <person name="Roux S."/>
            <person name="Paez-Espino D."/>
            <person name="Jungbluth S."/>
            <person name="Walsh D.A."/>
            <person name="Denef V.J."/>
            <person name="McMahon K.D."/>
            <person name="Konstantinidis K.T."/>
            <person name="Eloe-Fadrosh E.A."/>
            <person name="Kyrpides N.C."/>
            <person name="Woyke T."/>
        </authorList>
    </citation>
    <scope>NUCLEOTIDE SEQUENCE</scope>
    <source>
        <strain evidence="2">GVMAG-M-3300023184-182</strain>
    </source>
</reference>
<evidence type="ECO:0000256" key="1">
    <source>
        <dbReference type="SAM" id="Coils"/>
    </source>
</evidence>
<dbReference type="AlphaFoldDB" id="A0A6C0HZ27"/>